<evidence type="ECO:0000313" key="1">
    <source>
        <dbReference type="EMBL" id="MBB5489689.1"/>
    </source>
</evidence>
<keyword evidence="2" id="KW-1185">Reference proteome</keyword>
<dbReference type="Proteomes" id="UP000579647">
    <property type="component" value="Unassembled WGS sequence"/>
</dbReference>
<proteinExistence type="predicted"/>
<reference evidence="1 2" key="1">
    <citation type="submission" date="2020-08" db="EMBL/GenBank/DDBJ databases">
        <title>Sequencing the genomes of 1000 actinobacteria strains.</title>
        <authorList>
            <person name="Klenk H.-P."/>
        </authorList>
    </citation>
    <scope>NUCLEOTIDE SEQUENCE [LARGE SCALE GENOMIC DNA]</scope>
    <source>
        <strain evidence="1 2">DSM 44598</strain>
    </source>
</reference>
<dbReference type="EMBL" id="JACHDO010000001">
    <property type="protein sequence ID" value="MBB5489689.1"/>
    <property type="molecule type" value="Genomic_DNA"/>
</dbReference>
<dbReference type="RefSeq" id="WP_184362116.1">
    <property type="nucleotide sequence ID" value="NZ_BAAAKM010000014.1"/>
</dbReference>
<organism evidence="1 2">
    <name type="scientific">Nocardiopsis metallicus</name>
    <dbReference type="NCBI Taxonomy" id="179819"/>
    <lineage>
        <taxon>Bacteria</taxon>
        <taxon>Bacillati</taxon>
        <taxon>Actinomycetota</taxon>
        <taxon>Actinomycetes</taxon>
        <taxon>Streptosporangiales</taxon>
        <taxon>Nocardiopsidaceae</taxon>
        <taxon>Nocardiopsis</taxon>
    </lineage>
</organism>
<evidence type="ECO:0000313" key="2">
    <source>
        <dbReference type="Proteomes" id="UP000579647"/>
    </source>
</evidence>
<protein>
    <submittedName>
        <fullName evidence="1">Uncharacterized protein</fullName>
    </submittedName>
</protein>
<sequence>MPVPASATGVGTLDEPGTPIAENASFGLCAGGNEIDVHRGYGLYLWEEAHPPAPMECVDQITRHGVQVTPVAVGSTLCVTTRENRVAVLTVESMGNGIRVSGDSWGPLVY</sequence>
<accession>A0A840VZ09</accession>
<gene>
    <name evidence="1" type="ORF">HNR07_000826</name>
</gene>
<name>A0A840VZ09_9ACTN</name>
<dbReference type="AlphaFoldDB" id="A0A840VZ09"/>
<comment type="caution">
    <text evidence="1">The sequence shown here is derived from an EMBL/GenBank/DDBJ whole genome shotgun (WGS) entry which is preliminary data.</text>
</comment>